<protein>
    <submittedName>
        <fullName evidence="1">Uncharacterized protein</fullName>
    </submittedName>
</protein>
<keyword evidence="2" id="KW-1185">Reference proteome</keyword>
<gene>
    <name evidence="1" type="ORF">IW245_006424</name>
</gene>
<reference evidence="1" key="1">
    <citation type="submission" date="2020-11" db="EMBL/GenBank/DDBJ databases">
        <title>Sequencing the genomes of 1000 actinobacteria strains.</title>
        <authorList>
            <person name="Klenk H.-P."/>
        </authorList>
    </citation>
    <scope>NUCLEOTIDE SEQUENCE</scope>
    <source>
        <strain evidence="1">DSM 45356</strain>
    </source>
</reference>
<proteinExistence type="predicted"/>
<evidence type="ECO:0000313" key="1">
    <source>
        <dbReference type="EMBL" id="MBG6140230.1"/>
    </source>
</evidence>
<dbReference type="Proteomes" id="UP000622552">
    <property type="component" value="Unassembled WGS sequence"/>
</dbReference>
<name>A0A8J7GM31_9ACTN</name>
<accession>A0A8J7GM31</accession>
<dbReference type="EMBL" id="JADOUF010000001">
    <property type="protein sequence ID" value="MBG6140230.1"/>
    <property type="molecule type" value="Genomic_DNA"/>
</dbReference>
<evidence type="ECO:0000313" key="2">
    <source>
        <dbReference type="Proteomes" id="UP000622552"/>
    </source>
</evidence>
<dbReference type="AlphaFoldDB" id="A0A8J7GM31"/>
<dbReference type="RefSeq" id="WP_197006796.1">
    <property type="nucleotide sequence ID" value="NZ_BONS01000006.1"/>
</dbReference>
<comment type="caution">
    <text evidence="1">The sequence shown here is derived from an EMBL/GenBank/DDBJ whole genome shotgun (WGS) entry which is preliminary data.</text>
</comment>
<organism evidence="1 2">
    <name type="scientific">Longispora fulva</name>
    <dbReference type="NCBI Taxonomy" id="619741"/>
    <lineage>
        <taxon>Bacteria</taxon>
        <taxon>Bacillati</taxon>
        <taxon>Actinomycetota</taxon>
        <taxon>Actinomycetes</taxon>
        <taxon>Micromonosporales</taxon>
        <taxon>Micromonosporaceae</taxon>
        <taxon>Longispora</taxon>
    </lineage>
</organism>
<sequence>MNFFNYARGLLDELSDATNAKATDTAAAVRAELAAIAAPARAEAARYLDALTPTRRASDGAEVDAPERADIAAVLDRLDAATTPRKARANARP</sequence>